<organism evidence="2 3">
    <name type="scientific">Cimex lectularius</name>
    <name type="common">Bed bug</name>
    <name type="synonym">Acanthia lectularia</name>
    <dbReference type="NCBI Taxonomy" id="79782"/>
    <lineage>
        <taxon>Eukaryota</taxon>
        <taxon>Metazoa</taxon>
        <taxon>Ecdysozoa</taxon>
        <taxon>Arthropoda</taxon>
        <taxon>Hexapoda</taxon>
        <taxon>Insecta</taxon>
        <taxon>Pterygota</taxon>
        <taxon>Neoptera</taxon>
        <taxon>Paraneoptera</taxon>
        <taxon>Hemiptera</taxon>
        <taxon>Heteroptera</taxon>
        <taxon>Panheteroptera</taxon>
        <taxon>Cimicomorpha</taxon>
        <taxon>Cimicidae</taxon>
        <taxon>Cimex</taxon>
    </lineage>
</organism>
<dbReference type="EnsemblMetazoa" id="XM_024225260.1">
    <property type="protein sequence ID" value="XP_024081028.1"/>
    <property type="gene ID" value="LOC106667155"/>
</dbReference>
<name>A0A8I6TLT4_CIMLE</name>
<dbReference type="GeneID" id="106667155"/>
<evidence type="ECO:0000256" key="1">
    <source>
        <dbReference type="SAM" id="Coils"/>
    </source>
</evidence>
<evidence type="ECO:0000313" key="2">
    <source>
        <dbReference type="EnsemblMetazoa" id="XP_024081028.1"/>
    </source>
</evidence>
<dbReference type="RefSeq" id="XP_024081028.1">
    <property type="nucleotide sequence ID" value="XM_024225260.1"/>
</dbReference>
<sequence length="166" mass="19032">MSSLIPKYIVDLKSMKYLAVASMAAQQRLMAGRQKRDAEYVKVYPPVSSRQKPIMPTWGSFYNRRPAINSPWTKDTQSVTVNTVELSDLDIQRETSRANLILVQRMGELVQVEKEKVISEIQKSAVEMERMIAEKEKHQMDTQKLEIEKEMIEAKLISGTAKSLQD</sequence>
<keyword evidence="1" id="KW-0175">Coiled coil</keyword>
<feature type="coiled-coil region" evidence="1">
    <location>
        <begin position="118"/>
        <end position="155"/>
    </location>
</feature>
<dbReference type="KEGG" id="clec:106667155"/>
<proteinExistence type="predicted"/>
<keyword evidence="3" id="KW-1185">Reference proteome</keyword>
<reference evidence="2" key="1">
    <citation type="submission" date="2022-01" db="UniProtKB">
        <authorList>
            <consortium name="EnsemblMetazoa"/>
        </authorList>
    </citation>
    <scope>IDENTIFICATION</scope>
</reference>
<evidence type="ECO:0000313" key="3">
    <source>
        <dbReference type="Proteomes" id="UP000494040"/>
    </source>
</evidence>
<dbReference type="Proteomes" id="UP000494040">
    <property type="component" value="Unassembled WGS sequence"/>
</dbReference>
<dbReference type="AlphaFoldDB" id="A0A8I6TLT4"/>
<protein>
    <submittedName>
        <fullName evidence="2">Uncharacterized protein</fullName>
    </submittedName>
</protein>
<dbReference type="OrthoDB" id="6628816at2759"/>
<accession>A0A8I6TLT4</accession>